<dbReference type="PANTHER" id="PTHR18964">
    <property type="entry name" value="ROK (REPRESSOR, ORF, KINASE) FAMILY"/>
    <property type="match status" value="1"/>
</dbReference>
<dbReference type="InterPro" id="IPR000600">
    <property type="entry name" value="ROK"/>
</dbReference>
<evidence type="ECO:0000313" key="3">
    <source>
        <dbReference type="Proteomes" id="UP000199513"/>
    </source>
</evidence>
<sequence>MSDITKDIIPVVIGIDIGGTNTKFGFVDKEGNCLEEGSMPTKAEQEIKQFLPRLYQSIDDLLKTISIPVEIRGIGIGVPNGNYYTGTVEDAANINWGKMVPLAYLVQEHYKLPTVLTNDANAAAIGEMLFGVAQGMKDFIIITLGTGLGSGLVANGQLIYGHDGFAGELGHLIVDPNGRFHGNSNQGVLEAYVSATGIKRTAFEMMAKMIEPSPLRDVSFNQLDASMITDAALKGDAIAIACFEYTGRLLGMKLADAVAHLSPEAIVLFGGLTKAGKYLLEPTKKYMEAYLFPIYRNKVKLLISGLEGKNAAVLGASALIWSELEKKKEITVQ</sequence>
<keyword evidence="3" id="KW-1185">Reference proteome</keyword>
<dbReference type="RefSeq" id="WP_091542668.1">
    <property type="nucleotide sequence ID" value="NZ_FONY01000010.1"/>
</dbReference>
<keyword evidence="2" id="KW-0418">Kinase</keyword>
<protein>
    <submittedName>
        <fullName evidence="2">Glucokinase</fullName>
    </submittedName>
</protein>
<keyword evidence="2" id="KW-0808">Transferase</keyword>
<dbReference type="Gene3D" id="3.30.420.40">
    <property type="match status" value="2"/>
</dbReference>
<organism evidence="2 3">
    <name type="scientific">Thermoflexibacter ruber</name>
    <dbReference type="NCBI Taxonomy" id="1003"/>
    <lineage>
        <taxon>Bacteria</taxon>
        <taxon>Pseudomonadati</taxon>
        <taxon>Bacteroidota</taxon>
        <taxon>Cytophagia</taxon>
        <taxon>Cytophagales</taxon>
        <taxon>Thermoflexibacteraceae</taxon>
        <taxon>Thermoflexibacter</taxon>
    </lineage>
</organism>
<dbReference type="PROSITE" id="PS01125">
    <property type="entry name" value="ROK"/>
    <property type="match status" value="1"/>
</dbReference>
<dbReference type="SUPFAM" id="SSF53067">
    <property type="entry name" value="Actin-like ATPase domain"/>
    <property type="match status" value="1"/>
</dbReference>
<dbReference type="GO" id="GO:0016301">
    <property type="term" value="F:kinase activity"/>
    <property type="evidence" value="ECO:0007669"/>
    <property type="project" value="UniProtKB-KW"/>
</dbReference>
<dbReference type="Proteomes" id="UP000199513">
    <property type="component" value="Unassembled WGS sequence"/>
</dbReference>
<reference evidence="2 3" key="1">
    <citation type="submission" date="2016-10" db="EMBL/GenBank/DDBJ databases">
        <authorList>
            <person name="de Groot N.N."/>
        </authorList>
    </citation>
    <scope>NUCLEOTIDE SEQUENCE [LARGE SCALE GENOMIC DNA]</scope>
    <source>
        <strain>GEY</strain>
        <strain evidence="3">DSM 9560</strain>
    </source>
</reference>
<dbReference type="OrthoDB" id="9810372at2"/>
<dbReference type="STRING" id="1003.SAMN04488541_1010121"/>
<evidence type="ECO:0000313" key="2">
    <source>
        <dbReference type="EMBL" id="SFE94568.1"/>
    </source>
</evidence>
<dbReference type="InterPro" id="IPR043129">
    <property type="entry name" value="ATPase_NBD"/>
</dbReference>
<comment type="similarity">
    <text evidence="1">Belongs to the ROK (NagC/XylR) family.</text>
</comment>
<dbReference type="EMBL" id="FONY01000010">
    <property type="protein sequence ID" value="SFE94568.1"/>
    <property type="molecule type" value="Genomic_DNA"/>
</dbReference>
<proteinExistence type="inferred from homology"/>
<gene>
    <name evidence="2" type="ORF">SAMN04488541_1010121</name>
</gene>
<dbReference type="PANTHER" id="PTHR18964:SF149">
    <property type="entry name" value="BIFUNCTIONAL UDP-N-ACETYLGLUCOSAMINE 2-EPIMERASE_N-ACETYLMANNOSAMINE KINASE"/>
    <property type="match status" value="1"/>
</dbReference>
<dbReference type="AlphaFoldDB" id="A0A1I2EQ32"/>
<evidence type="ECO:0000256" key="1">
    <source>
        <dbReference type="ARBA" id="ARBA00006479"/>
    </source>
</evidence>
<accession>A0A1I2EQ32</accession>
<dbReference type="InterPro" id="IPR049874">
    <property type="entry name" value="ROK_cs"/>
</dbReference>
<dbReference type="Pfam" id="PF00480">
    <property type="entry name" value="ROK"/>
    <property type="match status" value="1"/>
</dbReference>
<name>A0A1I2EQ32_9BACT</name>
<dbReference type="CDD" id="cd23763">
    <property type="entry name" value="ASKHA_ATPase_ROK"/>
    <property type="match status" value="1"/>
</dbReference>